<dbReference type="PANTHER" id="PTHR30349:SF64">
    <property type="entry name" value="PROPHAGE INTEGRASE INTD-RELATED"/>
    <property type="match status" value="1"/>
</dbReference>
<proteinExistence type="inferred from homology"/>
<dbReference type="Proteomes" id="UP000240608">
    <property type="component" value="Unassembled WGS sequence"/>
</dbReference>
<name>A0A2T4DPF0_9BACT</name>
<dbReference type="PANTHER" id="PTHR30349">
    <property type="entry name" value="PHAGE INTEGRASE-RELATED"/>
    <property type="match status" value="1"/>
</dbReference>
<evidence type="ECO:0000313" key="6">
    <source>
        <dbReference type="Proteomes" id="UP000240608"/>
    </source>
</evidence>
<evidence type="ECO:0000256" key="1">
    <source>
        <dbReference type="ARBA" id="ARBA00008857"/>
    </source>
</evidence>
<protein>
    <recommendedName>
        <fullName evidence="4">Tyr recombinase domain-containing protein</fullName>
    </recommendedName>
</protein>
<feature type="non-terminal residue" evidence="5">
    <location>
        <position position="1"/>
    </location>
</feature>
<evidence type="ECO:0000256" key="3">
    <source>
        <dbReference type="ARBA" id="ARBA00023172"/>
    </source>
</evidence>
<dbReference type="GO" id="GO:0015074">
    <property type="term" value="P:DNA integration"/>
    <property type="evidence" value="ECO:0007669"/>
    <property type="project" value="InterPro"/>
</dbReference>
<comment type="caution">
    <text evidence="5">The sequence shown here is derived from an EMBL/GenBank/DDBJ whole genome shotgun (WGS) entry which is preliminary data.</text>
</comment>
<dbReference type="SUPFAM" id="SSF56349">
    <property type="entry name" value="DNA breaking-rejoining enzymes"/>
    <property type="match status" value="1"/>
</dbReference>
<reference evidence="5 6" key="1">
    <citation type="submission" date="2018-03" db="EMBL/GenBank/DDBJ databases">
        <title>Cross-interface Injection: A General Nanoliter Liquid Handling Method Applied to Single Cells Genome Amplification Automated Nanoliter Liquid Handling Applied to Single Cell Multiple Displacement Amplification.</title>
        <authorList>
            <person name="Yun J."/>
            <person name="Xu P."/>
            <person name="Xu J."/>
            <person name="Dai X."/>
            <person name="Wang Y."/>
            <person name="Zheng X."/>
            <person name="Cao C."/>
            <person name="Yi Q."/>
            <person name="Zhu Y."/>
            <person name="Wang L."/>
            <person name="Dong Z."/>
            <person name="Huang Y."/>
            <person name="Huang L."/>
            <person name="Du W."/>
        </authorList>
    </citation>
    <scope>NUCLEOTIDE SEQUENCE [LARGE SCALE GENOMIC DNA]</scope>
    <source>
        <strain evidence="5 6">Z-D1-2</strain>
    </source>
</reference>
<dbReference type="GO" id="GO:0003677">
    <property type="term" value="F:DNA binding"/>
    <property type="evidence" value="ECO:0007669"/>
    <property type="project" value="UniProtKB-KW"/>
</dbReference>
<dbReference type="PROSITE" id="PS51898">
    <property type="entry name" value="TYR_RECOMBINASE"/>
    <property type="match status" value="1"/>
</dbReference>
<keyword evidence="2" id="KW-0238">DNA-binding</keyword>
<dbReference type="EMBL" id="PYVU01000093">
    <property type="protein sequence ID" value="PTB95690.1"/>
    <property type="molecule type" value="Genomic_DNA"/>
</dbReference>
<feature type="domain" description="Tyr recombinase" evidence="4">
    <location>
        <begin position="74"/>
        <end position="266"/>
    </location>
</feature>
<dbReference type="InterPro" id="IPR011010">
    <property type="entry name" value="DNA_brk_join_enz"/>
</dbReference>
<dbReference type="Gene3D" id="1.10.150.130">
    <property type="match status" value="1"/>
</dbReference>
<dbReference type="AlphaFoldDB" id="A0A2T4DPF0"/>
<dbReference type="InterPro" id="IPR002104">
    <property type="entry name" value="Integrase_catalytic"/>
</dbReference>
<dbReference type="Pfam" id="PF13102">
    <property type="entry name" value="Phage_int_SAM_5"/>
    <property type="match status" value="1"/>
</dbReference>
<evidence type="ECO:0000259" key="4">
    <source>
        <dbReference type="PROSITE" id="PS51898"/>
    </source>
</evidence>
<evidence type="ECO:0000256" key="2">
    <source>
        <dbReference type="ARBA" id="ARBA00023125"/>
    </source>
</evidence>
<dbReference type="InterPro" id="IPR010998">
    <property type="entry name" value="Integrase_recombinase_N"/>
</dbReference>
<dbReference type="InterPro" id="IPR050090">
    <property type="entry name" value="Tyrosine_recombinase_XerCD"/>
</dbReference>
<evidence type="ECO:0000313" key="5">
    <source>
        <dbReference type="EMBL" id="PTB95690.1"/>
    </source>
</evidence>
<sequence length="279" mass="32442">RFEKQTKTPLTLDTISQRSLNKLQDYFYSVAKLNTQTTAKYIGVLKMFLNWASREGYTTQVAFRDFHPIQQKNSIKVALSYEELDQIRQAEIPNDKKRLENVRSLFLLSCFTGLRYSDYIRIKEEHIKKDEAGDLYIQIEQEKTGDFVDLPLTDEALAIVNSLIDGSVKPISNQKMNTYVKELCELAEINEPFAVRTYRGKNYHETKKPKYELVSTHTGRRTFATNLLMRNIPAETVMQFTGHRDYKSFSKYVNIPKKAKMQSIKDALMIGRPEMKIAK</sequence>
<keyword evidence="3" id="KW-0233">DNA recombination</keyword>
<dbReference type="Gene3D" id="1.10.443.10">
    <property type="entry name" value="Intergrase catalytic core"/>
    <property type="match status" value="1"/>
</dbReference>
<gene>
    <name evidence="5" type="ORF">C9994_10595</name>
</gene>
<dbReference type="InterPro" id="IPR013762">
    <property type="entry name" value="Integrase-like_cat_sf"/>
</dbReference>
<dbReference type="InterPro" id="IPR025269">
    <property type="entry name" value="SAM-like_dom"/>
</dbReference>
<comment type="similarity">
    <text evidence="1">Belongs to the 'phage' integrase family.</text>
</comment>
<dbReference type="GO" id="GO:0006310">
    <property type="term" value="P:DNA recombination"/>
    <property type="evidence" value="ECO:0007669"/>
    <property type="project" value="UniProtKB-KW"/>
</dbReference>
<dbReference type="CDD" id="cd01185">
    <property type="entry name" value="INTN1_C_like"/>
    <property type="match status" value="1"/>
</dbReference>
<accession>A0A2T4DPF0</accession>
<organism evidence="5 6">
    <name type="scientific">Marivirga lumbricoides</name>
    <dbReference type="NCBI Taxonomy" id="1046115"/>
    <lineage>
        <taxon>Bacteria</taxon>
        <taxon>Pseudomonadati</taxon>
        <taxon>Bacteroidota</taxon>
        <taxon>Cytophagia</taxon>
        <taxon>Cytophagales</taxon>
        <taxon>Marivirgaceae</taxon>
        <taxon>Marivirga</taxon>
    </lineage>
</organism>
<dbReference type="Pfam" id="PF00589">
    <property type="entry name" value="Phage_integrase"/>
    <property type="match status" value="1"/>
</dbReference>